<dbReference type="Pfam" id="PF24556">
    <property type="entry name" value="SH3_Myosin-XVIIIa"/>
    <property type="match status" value="1"/>
</dbReference>
<dbReference type="SUPFAM" id="SSF50156">
    <property type="entry name" value="PDZ domain-like"/>
    <property type="match status" value="1"/>
</dbReference>
<evidence type="ECO:0000256" key="2">
    <source>
        <dbReference type="ARBA" id="ARBA00022840"/>
    </source>
</evidence>
<sequence length="1748" mass="197738">MFFRKKEKEEVPVIGGHKQRPPVPPKRTILPNANNKTNQTESNHKLESTDEHASIYDTPKPPKFTIAGGDSDEASTARGSSKDSDEALPPVRGFGSPKDFNIQGLALPALAAVQVKVRTLTLQKSVTGDFGFSIRRVQFPSSRRGGLRTVVFAEPSDVRAGPPRPDDLKNGLLPGDQLVKVDGRSVDAMSREELQNAVRNAGNQIVLEVKSVPELAEFCDRKNRQSGARDDGDQLMLGHINTNLHEDIPEEQRYWLIHKGGYTMVRLVEHLPDGRAMIKVAGREMTVDSTDIDRMNPTQLDRVGDIAALRYLNETSTVHLLRQRHGSNLLYTNAGLTSIVCVASAEEGAIGQDRLVSLFKGCRRGQMPAHVYATAQQVYRNLQMTGQNQCIVLTGNSGSGKTTQLRNLVHYLCEVAGWTKTLSYEKLALAMGIIEAFGHAASPLHRDSTRFLHLFSLGFDKAAALRSARMQVSLLEADRVIRRRTGEASFHVFYYLWEGAEGALRERLQLDSIEQPAIVPYSKEEDRQSAKEAWQRLLHAFSELGFSQSHVDAVCSVLAAILHLQAAGCTPGSAQRAHFLRVSHAQQAAALLGVPTEDLANALFRGKTSGSTVTAKVGNTSRIALTSRGPDAPEALISFCAGLYQELFCTIVEFINKALISNAACTWISVLDYTGSSFHSDWTDGSARKVLGLNELVHNYINERVAELFHDVCFVEAQELYSREQVDVEVEMPIVSPCPLNRLLDQKQQLLACTDIERRSEEKRGLLAILEEESMFPGATDESLLERIFVHLGDESRLIRRANRPMQFVLEHAMSCYPTTYDISGWVKQAQPCESAAAARPLLLQSKSPSVVGLFGSMVPNDASKLRRATQAAQFELNARRSVNGFFANLSGQIDYVFSTLRRGHRSHFVHCIQPSTNMRSASGTYETIDVPFVRNQLRSILLIDSIRANNRGYPERVSFRDFRRRFGCLVEDELNSSLDNALDDRAAVSRILERMDIHQHRYRLGISQVLLAADVLCELEDRRELSLSGLVTAFQRECRRYLAAKWLQRRRVLETAIKCIQKNGRAYVRVREWPWWRLYTRVVPLIAASRGDTSHQECELRLRQLEQQLHTLRVEKTQHEGRVEELEQRLAREVQAANELTQALDRETQTRVQLERRLQQWRDGVMDDERVSRVSSSVKLESDEKTVELKNELVRVQKAEEQLRAKTQRAVAQLQDVEAELNKVRARNETLEKKQHRFDADLNAVEAQLKEMKEYKEKVEKERDEHQMAASRKAGELQELKTENSELRTQVSRLRREAEERSDAAAGGEQVATLQKAKRELENKLREQEEELDDLAGTNQQLQQQITRLEMGAERLKADLNRESNTKETEIDEIRGQYQRRLRTLEDQLADLQDTNSSLVKENRVLEARARQYDLNTQSFEFSGGHYRRELRKALALLADTQTLLAHERESAPSQALLRQLRDQLEDAEAAKMSALKGRHGLESELNEVRVQLEQALVAKSAAEDRALILLKEKNSGSALIEEKDEQYQQLMRKYKAAIQQTHLDHIAIADYIEQIAELEKAKQKLTEQLSEETSSAAFLAQHTVEKHKLILCEQKVRDLEAKLDLEVAQKQRLESMVIKLRDEVDSLQEQVTEASASREKENEVLRKARKENMQLQETIEELQKRDLDAVHKNKASKLNAEIISEKIIRAEIDRLEETNKTQAAELKLCHRRIESLQAALNEGLGDEESEDESDGERVMEDGRSTG</sequence>
<dbReference type="Pfam" id="PF00063">
    <property type="entry name" value="Myosin_head"/>
    <property type="match status" value="1"/>
</dbReference>
<keyword evidence="5 6" id="KW-0009">Actin-binding</keyword>
<keyword evidence="2 6" id="KW-0067">ATP-binding</keyword>
<dbReference type="GO" id="GO:0000146">
    <property type="term" value="F:microfilament motor activity"/>
    <property type="evidence" value="ECO:0007669"/>
    <property type="project" value="TreeGrafter"/>
</dbReference>
<dbReference type="GO" id="GO:0016020">
    <property type="term" value="C:membrane"/>
    <property type="evidence" value="ECO:0007669"/>
    <property type="project" value="TreeGrafter"/>
</dbReference>
<dbReference type="EMBL" id="JARK01001474">
    <property type="protein sequence ID" value="EYB97680.1"/>
    <property type="molecule type" value="Genomic_DNA"/>
</dbReference>
<dbReference type="GO" id="GO:0005737">
    <property type="term" value="C:cytoplasm"/>
    <property type="evidence" value="ECO:0007669"/>
    <property type="project" value="TreeGrafter"/>
</dbReference>
<evidence type="ECO:0000256" key="1">
    <source>
        <dbReference type="ARBA" id="ARBA00022741"/>
    </source>
</evidence>
<dbReference type="PROSITE" id="PS50106">
    <property type="entry name" value="PDZ"/>
    <property type="match status" value="1"/>
</dbReference>
<dbReference type="Gene3D" id="1.10.287.1490">
    <property type="match status" value="1"/>
</dbReference>
<dbReference type="SMART" id="SM00228">
    <property type="entry name" value="PDZ"/>
    <property type="match status" value="1"/>
</dbReference>
<evidence type="ECO:0000313" key="11">
    <source>
        <dbReference type="EMBL" id="EYB97680.1"/>
    </source>
</evidence>
<dbReference type="InterPro" id="IPR036034">
    <property type="entry name" value="PDZ_sf"/>
</dbReference>
<feature type="compositionally biased region" description="Basic and acidic residues" evidence="8">
    <location>
        <begin position="1"/>
        <end position="11"/>
    </location>
</feature>
<comment type="similarity">
    <text evidence="6">Belongs to the TRAFAC class myosin-kinesin ATPase superfamily. Myosin family.</text>
</comment>
<dbReference type="InterPro" id="IPR001609">
    <property type="entry name" value="Myosin_head_motor_dom-like"/>
</dbReference>
<dbReference type="Gene3D" id="2.30.42.10">
    <property type="match status" value="1"/>
</dbReference>
<evidence type="ECO:0000256" key="5">
    <source>
        <dbReference type="ARBA" id="ARBA00023203"/>
    </source>
</evidence>
<keyword evidence="4 6" id="KW-0505">Motor protein</keyword>
<keyword evidence="12" id="KW-1185">Reference proteome</keyword>
<keyword evidence="1 6" id="KW-0547">Nucleotide-binding</keyword>
<feature type="compositionally biased region" description="Basic and acidic residues" evidence="8">
    <location>
        <begin position="1295"/>
        <end position="1304"/>
    </location>
</feature>
<evidence type="ECO:0000313" key="12">
    <source>
        <dbReference type="Proteomes" id="UP000024635"/>
    </source>
</evidence>
<dbReference type="SMART" id="SM00242">
    <property type="entry name" value="MYSc"/>
    <property type="match status" value="1"/>
</dbReference>
<feature type="compositionally biased region" description="Polar residues" evidence="8">
    <location>
        <begin position="31"/>
        <end position="41"/>
    </location>
</feature>
<feature type="domain" description="Myosin motor" evidence="10">
    <location>
        <begin position="301"/>
        <end position="1025"/>
    </location>
</feature>
<proteinExistence type="inferred from homology"/>
<dbReference type="PANTHER" id="PTHR13140">
    <property type="entry name" value="MYOSIN"/>
    <property type="match status" value="1"/>
</dbReference>
<evidence type="ECO:0000259" key="10">
    <source>
        <dbReference type="PROSITE" id="PS51456"/>
    </source>
</evidence>
<dbReference type="InterPro" id="IPR027417">
    <property type="entry name" value="P-loop_NTPase"/>
</dbReference>
<feature type="region of interest" description="Disordered" evidence="8">
    <location>
        <begin position="1"/>
        <end position="95"/>
    </location>
</feature>
<feature type="compositionally biased region" description="Basic and acidic residues" evidence="8">
    <location>
        <begin position="1259"/>
        <end position="1287"/>
    </location>
</feature>
<dbReference type="Gene3D" id="3.40.850.10">
    <property type="entry name" value="Kinesin motor domain"/>
    <property type="match status" value="1"/>
</dbReference>
<dbReference type="PANTHER" id="PTHR13140:SF706">
    <property type="entry name" value="DILUTE CLASS UNCONVENTIONAL MYOSIN, ISOFORM C"/>
    <property type="match status" value="1"/>
</dbReference>
<dbReference type="GO" id="GO:0007015">
    <property type="term" value="P:actin filament organization"/>
    <property type="evidence" value="ECO:0007669"/>
    <property type="project" value="TreeGrafter"/>
</dbReference>
<dbReference type="Proteomes" id="UP000024635">
    <property type="component" value="Unassembled WGS sequence"/>
</dbReference>
<reference evidence="12" key="1">
    <citation type="journal article" date="2015" name="Nat. Genet.">
        <title>The genome and transcriptome of the zoonotic hookworm Ancylostoma ceylanicum identify infection-specific gene families.</title>
        <authorList>
            <person name="Schwarz E.M."/>
            <person name="Hu Y."/>
            <person name="Antoshechkin I."/>
            <person name="Miller M.M."/>
            <person name="Sternberg P.W."/>
            <person name="Aroian R.V."/>
        </authorList>
    </citation>
    <scope>NUCLEOTIDE SEQUENCE</scope>
    <source>
        <strain evidence="12">HY135</strain>
    </source>
</reference>
<keyword evidence="3 6" id="KW-0518">Myosin</keyword>
<comment type="caution">
    <text evidence="11">The sequence shown here is derived from an EMBL/GenBank/DDBJ whole genome shotgun (WGS) entry which is preliminary data.</text>
</comment>
<feature type="binding site" evidence="6">
    <location>
        <begin position="395"/>
        <end position="402"/>
    </location>
    <ligand>
        <name>ATP</name>
        <dbReference type="ChEBI" id="CHEBI:30616"/>
    </ligand>
</feature>
<evidence type="ECO:0000256" key="7">
    <source>
        <dbReference type="SAM" id="Coils"/>
    </source>
</evidence>
<dbReference type="Pfam" id="PF00595">
    <property type="entry name" value="PDZ"/>
    <property type="match status" value="1"/>
</dbReference>
<feature type="compositionally biased region" description="Acidic residues" evidence="8">
    <location>
        <begin position="1726"/>
        <end position="1736"/>
    </location>
</feature>
<dbReference type="GO" id="GO:0005524">
    <property type="term" value="F:ATP binding"/>
    <property type="evidence" value="ECO:0007669"/>
    <property type="project" value="UniProtKB-UniRule"/>
</dbReference>
<dbReference type="Gene3D" id="1.20.58.530">
    <property type="match status" value="1"/>
</dbReference>
<keyword evidence="7" id="KW-0175">Coiled coil</keyword>
<dbReference type="GO" id="GO:0016459">
    <property type="term" value="C:myosin complex"/>
    <property type="evidence" value="ECO:0007669"/>
    <property type="project" value="UniProtKB-KW"/>
</dbReference>
<dbReference type="Gene3D" id="1.20.5.4820">
    <property type="match status" value="1"/>
</dbReference>
<accession>A0A016T4L1</accession>
<evidence type="ECO:0000259" key="9">
    <source>
        <dbReference type="PROSITE" id="PS50106"/>
    </source>
</evidence>
<dbReference type="InterPro" id="IPR001478">
    <property type="entry name" value="PDZ"/>
</dbReference>
<dbReference type="PROSITE" id="PS51456">
    <property type="entry name" value="MYOSIN_MOTOR"/>
    <property type="match status" value="1"/>
</dbReference>
<comment type="caution">
    <text evidence="6">Lacks conserved residue(s) required for the propagation of feature annotation.</text>
</comment>
<protein>
    <recommendedName>
        <fullName evidence="13">Myosin head</fullName>
    </recommendedName>
</protein>
<feature type="coiled-coil region" evidence="7">
    <location>
        <begin position="1459"/>
        <end position="1667"/>
    </location>
</feature>
<dbReference type="SUPFAM" id="SSF52540">
    <property type="entry name" value="P-loop containing nucleoside triphosphate hydrolases"/>
    <property type="match status" value="1"/>
</dbReference>
<feature type="compositionally biased region" description="Basic and acidic residues" evidence="8">
    <location>
        <begin position="1737"/>
        <end position="1748"/>
    </location>
</feature>
<evidence type="ECO:0000256" key="8">
    <source>
        <dbReference type="SAM" id="MobiDB-lite"/>
    </source>
</evidence>
<dbReference type="STRING" id="53326.A0A016T4L1"/>
<feature type="compositionally biased region" description="Basic and acidic residues" evidence="8">
    <location>
        <begin position="42"/>
        <end position="54"/>
    </location>
</feature>
<dbReference type="PRINTS" id="PR00193">
    <property type="entry name" value="MYOSINHEAVY"/>
</dbReference>
<feature type="domain" description="PDZ" evidence="9">
    <location>
        <begin position="119"/>
        <end position="213"/>
    </location>
</feature>
<dbReference type="InterPro" id="IPR057772">
    <property type="entry name" value="SH3_Myo18a"/>
</dbReference>
<feature type="region of interest" description="Disordered" evidence="8">
    <location>
        <begin position="1721"/>
        <end position="1748"/>
    </location>
</feature>
<evidence type="ECO:0000256" key="3">
    <source>
        <dbReference type="ARBA" id="ARBA00023123"/>
    </source>
</evidence>
<evidence type="ECO:0000256" key="6">
    <source>
        <dbReference type="PROSITE-ProRule" id="PRU00782"/>
    </source>
</evidence>
<dbReference type="OrthoDB" id="2505895at2759"/>
<gene>
    <name evidence="11" type="primary">Acey_s0138.g2053</name>
    <name evidence="11" type="ORF">Y032_0138g2053</name>
</gene>
<dbReference type="InterPro" id="IPR036961">
    <property type="entry name" value="Kinesin_motor_dom_sf"/>
</dbReference>
<organism evidence="11 12">
    <name type="scientific">Ancylostoma ceylanicum</name>
    <dbReference type="NCBI Taxonomy" id="53326"/>
    <lineage>
        <taxon>Eukaryota</taxon>
        <taxon>Metazoa</taxon>
        <taxon>Ecdysozoa</taxon>
        <taxon>Nematoda</taxon>
        <taxon>Chromadorea</taxon>
        <taxon>Rhabditida</taxon>
        <taxon>Rhabditina</taxon>
        <taxon>Rhabditomorpha</taxon>
        <taxon>Strongyloidea</taxon>
        <taxon>Ancylostomatidae</taxon>
        <taxon>Ancylostomatinae</taxon>
        <taxon>Ancylostoma</taxon>
    </lineage>
</organism>
<dbReference type="Gene3D" id="1.20.120.720">
    <property type="entry name" value="Myosin VI head, motor domain, U50 subdomain"/>
    <property type="match status" value="1"/>
</dbReference>
<evidence type="ECO:0008006" key="13">
    <source>
        <dbReference type="Google" id="ProtNLM"/>
    </source>
</evidence>
<dbReference type="Gene3D" id="1.10.10.820">
    <property type="match status" value="1"/>
</dbReference>
<evidence type="ECO:0000256" key="4">
    <source>
        <dbReference type="ARBA" id="ARBA00023175"/>
    </source>
</evidence>
<feature type="region of interest" description="Disordered" evidence="8">
    <location>
        <begin position="1259"/>
        <end position="1313"/>
    </location>
</feature>
<name>A0A016T4L1_9BILA</name>
<dbReference type="GO" id="GO:0051015">
    <property type="term" value="F:actin filament binding"/>
    <property type="evidence" value="ECO:0007669"/>
    <property type="project" value="TreeGrafter"/>
</dbReference>